<reference evidence="1" key="4">
    <citation type="submission" date="2025-09" db="UniProtKB">
        <authorList>
            <consortium name="Ensembl"/>
        </authorList>
    </citation>
    <scope>IDENTIFICATION</scope>
    <source>
        <strain evidence="1">17573</strain>
    </source>
</reference>
<dbReference type="Ensembl" id="ENSMMUT00000105878.1">
    <property type="protein sequence ID" value="ENSMMUP00000062301.1"/>
    <property type="gene ID" value="ENSMMUG00000053591.1"/>
</dbReference>
<evidence type="ECO:0000313" key="1">
    <source>
        <dbReference type="Ensembl" id="ENSMMUP00000062301.1"/>
    </source>
</evidence>
<evidence type="ECO:0000313" key="2">
    <source>
        <dbReference type="Proteomes" id="UP000006718"/>
    </source>
</evidence>
<proteinExistence type="predicted"/>
<reference evidence="2" key="1">
    <citation type="journal article" date="2007" name="Science">
        <title>Evolutionary and biomedical insights from the rhesus macaque genome.</title>
        <authorList>
            <person name="Gibbs R.A."/>
            <person name="Rogers J."/>
            <person name="Katze M.G."/>
            <person name="Bumgarner R."/>
            <person name="Weinstock G.M."/>
            <person name="Mardis E.R."/>
            <person name="Remington K.A."/>
            <person name="Strausberg R.L."/>
            <person name="Venter J.C."/>
            <person name="Wilson R.K."/>
            <person name="Batzer M.A."/>
            <person name="Bustamante C.D."/>
            <person name="Eichler E.E."/>
            <person name="Hahn M.W."/>
            <person name="Hardison R.C."/>
            <person name="Makova K.D."/>
            <person name="Miller W."/>
            <person name="Milosavljevic A."/>
            <person name="Palermo R.E."/>
            <person name="Siepel A."/>
            <person name="Sikela J.M."/>
            <person name="Attaway T."/>
            <person name="Bell S."/>
            <person name="Bernard K.E."/>
            <person name="Buhay C.J."/>
            <person name="Chandrabose M.N."/>
            <person name="Dao M."/>
            <person name="Davis C."/>
            <person name="Delehaunty K.D."/>
            <person name="Ding Y."/>
            <person name="Dinh H.H."/>
            <person name="Dugan-Rocha S."/>
            <person name="Fulton L.A."/>
            <person name="Gabisi R.A."/>
            <person name="Garner T.T."/>
            <person name="Godfrey J."/>
            <person name="Hawes A.C."/>
            <person name="Hernandez J."/>
            <person name="Hines S."/>
            <person name="Holder M."/>
            <person name="Hume J."/>
            <person name="Jhangiani S.N."/>
            <person name="Joshi V."/>
            <person name="Khan Z.M."/>
            <person name="Kirkness E.F."/>
            <person name="Cree A."/>
            <person name="Fowler R.G."/>
            <person name="Lee S."/>
            <person name="Lewis L.R."/>
            <person name="Li Z."/>
            <person name="Liu Y.-S."/>
            <person name="Moore S.M."/>
            <person name="Muzny D."/>
            <person name="Nazareth L.V."/>
            <person name="Ngo D.N."/>
            <person name="Okwuonu G.O."/>
            <person name="Pai G."/>
            <person name="Parker D."/>
            <person name="Paul H.A."/>
            <person name="Pfannkoch C."/>
            <person name="Pohl C.S."/>
            <person name="Rogers Y.-H.C."/>
            <person name="Ruiz S.J."/>
            <person name="Sabo A."/>
            <person name="Santibanez J."/>
            <person name="Schneider B.W."/>
            <person name="Smith S.M."/>
            <person name="Sodergren E."/>
            <person name="Svatek A.F."/>
            <person name="Utterback T.R."/>
            <person name="Vattathil S."/>
            <person name="Warren W."/>
            <person name="White C.S."/>
            <person name="Chinwalla A.T."/>
            <person name="Feng Y."/>
            <person name="Halpern A.L."/>
            <person name="Hillier L.W."/>
            <person name="Huang X."/>
            <person name="Minx P."/>
            <person name="Nelson J.O."/>
            <person name="Pepin K.H."/>
            <person name="Qin X."/>
            <person name="Sutton G.G."/>
            <person name="Venter E."/>
            <person name="Walenz B.P."/>
            <person name="Wallis J.W."/>
            <person name="Worley K.C."/>
            <person name="Yang S.-P."/>
            <person name="Jones S.M."/>
            <person name="Marra M.A."/>
            <person name="Rocchi M."/>
            <person name="Schein J.E."/>
            <person name="Baertsch R."/>
            <person name="Clarke L."/>
            <person name="Csuros M."/>
            <person name="Glasscock J."/>
            <person name="Harris R.A."/>
            <person name="Havlak P."/>
            <person name="Jackson A.R."/>
            <person name="Jiang H."/>
            <person name="Liu Y."/>
            <person name="Messina D.N."/>
            <person name="Shen Y."/>
            <person name="Song H.X.-Z."/>
            <person name="Wylie T."/>
            <person name="Zhang L."/>
            <person name="Birney E."/>
            <person name="Han K."/>
            <person name="Konkel M.K."/>
            <person name="Lee J."/>
            <person name="Smit A.F.A."/>
            <person name="Ullmer B."/>
            <person name="Wang H."/>
            <person name="Xing J."/>
            <person name="Burhans R."/>
            <person name="Cheng Z."/>
            <person name="Karro J.E."/>
            <person name="Ma J."/>
            <person name="Raney B."/>
            <person name="She X."/>
            <person name="Cox M.J."/>
            <person name="Demuth J.P."/>
            <person name="Dumas L.J."/>
            <person name="Han S.-G."/>
            <person name="Hopkins J."/>
            <person name="Karimpour-Fard A."/>
            <person name="Kim Y.H."/>
            <person name="Pollack J.R."/>
            <person name="Vinar T."/>
            <person name="Addo-Quaye C."/>
            <person name="Degenhardt J."/>
            <person name="Denby A."/>
            <person name="Hubisz M.J."/>
            <person name="Indap A."/>
            <person name="Kosiol C."/>
            <person name="Lahn B.T."/>
            <person name="Lawson H.A."/>
            <person name="Marklein A."/>
            <person name="Nielsen R."/>
            <person name="Vallender E.J."/>
            <person name="Clark A.G."/>
            <person name="Ferguson B."/>
            <person name="Hernandez R.D."/>
            <person name="Hirani K."/>
            <person name="Kehrer-Sawatzki H."/>
            <person name="Kolb J."/>
            <person name="Patil S."/>
            <person name="Pu L.-L."/>
            <person name="Ren Y."/>
            <person name="Smith D.G."/>
            <person name="Wheeler D.A."/>
            <person name="Schenck I."/>
            <person name="Ball E.V."/>
            <person name="Chen R."/>
            <person name="Cooper D.N."/>
            <person name="Giardine B."/>
            <person name="Hsu F."/>
            <person name="Kent W.J."/>
            <person name="Lesk A."/>
            <person name="Nelson D.L."/>
            <person name="O'brien W.E."/>
            <person name="Pruefer K."/>
            <person name="Stenson P.D."/>
            <person name="Wallace J.C."/>
            <person name="Ke H."/>
            <person name="Liu X.-M."/>
            <person name="Wang P."/>
            <person name="Xiang A.P."/>
            <person name="Yang F."/>
            <person name="Barber G.P."/>
            <person name="Haussler D."/>
            <person name="Karolchik D."/>
            <person name="Kern A.D."/>
            <person name="Kuhn R.M."/>
            <person name="Smith K.E."/>
            <person name="Zwieg A.S."/>
        </authorList>
    </citation>
    <scope>NUCLEOTIDE SEQUENCE [LARGE SCALE GENOMIC DNA]</scope>
    <source>
        <strain evidence="2">17573</strain>
    </source>
</reference>
<sequence length="136" mass="15196">MKLITLGKLSVLFSFLFFWKHLFWSPPSPALIWIDFVCLEMESHSVGEAVVQWRSLGSLQPQPPGFKQFSCLSLPRSWDYRRTPPYPAHFCILVEMGFHHVAQAGLELLSSGNPPALASQSAGITGVSHCAWPNLD</sequence>
<organism evidence="1 2">
    <name type="scientific">Macaca mulatta</name>
    <name type="common">Rhesus macaque</name>
    <dbReference type="NCBI Taxonomy" id="9544"/>
    <lineage>
        <taxon>Eukaryota</taxon>
        <taxon>Metazoa</taxon>
        <taxon>Chordata</taxon>
        <taxon>Craniata</taxon>
        <taxon>Vertebrata</taxon>
        <taxon>Euteleostomi</taxon>
        <taxon>Mammalia</taxon>
        <taxon>Eutheria</taxon>
        <taxon>Euarchontoglires</taxon>
        <taxon>Primates</taxon>
        <taxon>Haplorrhini</taxon>
        <taxon>Catarrhini</taxon>
        <taxon>Cercopithecidae</taxon>
        <taxon>Cercopithecinae</taxon>
        <taxon>Macaca</taxon>
    </lineage>
</organism>
<dbReference type="PRINTS" id="PR02045">
    <property type="entry name" value="F138DOMAIN"/>
</dbReference>
<dbReference type="OMA" id="CLEMESH"/>
<dbReference type="Bgee" id="ENSMMUG00000053591">
    <property type="expression patterns" value="Expressed in cortex of kidney and 1 other cell type or tissue"/>
</dbReference>
<dbReference type="Proteomes" id="UP000006718">
    <property type="component" value="Chromosome 11"/>
</dbReference>
<reference evidence="1" key="3">
    <citation type="submission" date="2025-08" db="UniProtKB">
        <authorList>
            <consortium name="Ensembl"/>
        </authorList>
    </citation>
    <scope>IDENTIFICATION</scope>
    <source>
        <strain evidence="1">17573</strain>
    </source>
</reference>
<name>A0A5F7ZCH2_MACMU</name>
<accession>A0A5F7ZCH2</accession>
<keyword evidence="2" id="KW-1185">Reference proteome</keyword>
<dbReference type="GeneTree" id="ENSGT00940000161627"/>
<protein>
    <submittedName>
        <fullName evidence="1">Uncharacterized protein</fullName>
    </submittedName>
</protein>
<dbReference type="PANTHER" id="PTHR46254:SF3">
    <property type="entry name" value="SECRETED PROTEIN"/>
    <property type="match status" value="1"/>
</dbReference>
<dbReference type="AlphaFoldDB" id="A0A5F7ZCH2"/>
<dbReference type="InParanoid" id="A0A5F7ZCH2"/>
<dbReference type="PANTHER" id="PTHR46254">
    <property type="entry name" value="PROTEIN GVQW1-RELATED"/>
    <property type="match status" value="1"/>
</dbReference>
<dbReference type="VEuPathDB" id="HostDB:ENSMMUG00000053591"/>
<reference evidence="1" key="2">
    <citation type="submission" date="2019-01" db="EMBL/GenBank/DDBJ databases">
        <authorList>
            <person name="Graves T."/>
            <person name="Eichler E.E."/>
            <person name="Wilson R.K."/>
        </authorList>
    </citation>
    <scope>NUCLEOTIDE SEQUENCE [LARGE SCALE GENOMIC DNA]</scope>
    <source>
        <strain evidence="1">17573</strain>
    </source>
</reference>